<sequence>MNYITSKIFINSIWSDFWPVAKTVRVPLSIASKFSRASDVPFQVTFRHTDLYKHCFVTFCINNFQLPHFGDSTLFSLKGNSIRISLPFTQMYLSDFSIEQKLKTFFITFIFTAFLT</sequence>
<organism evidence="1 2">
    <name type="scientific">Tritrichomonas musculus</name>
    <dbReference type="NCBI Taxonomy" id="1915356"/>
    <lineage>
        <taxon>Eukaryota</taxon>
        <taxon>Metamonada</taxon>
        <taxon>Parabasalia</taxon>
        <taxon>Tritrichomonadida</taxon>
        <taxon>Tritrichomonadidae</taxon>
        <taxon>Tritrichomonas</taxon>
    </lineage>
</organism>
<keyword evidence="2" id="KW-1185">Reference proteome</keyword>
<dbReference type="EMBL" id="JAPFFF010000009">
    <property type="protein sequence ID" value="KAK8883038.1"/>
    <property type="molecule type" value="Genomic_DNA"/>
</dbReference>
<evidence type="ECO:0000313" key="1">
    <source>
        <dbReference type="EMBL" id="KAK8883038.1"/>
    </source>
</evidence>
<name>A0ABR2JX23_9EUKA</name>
<proteinExistence type="predicted"/>
<comment type="caution">
    <text evidence="1">The sequence shown here is derived from an EMBL/GenBank/DDBJ whole genome shotgun (WGS) entry which is preliminary data.</text>
</comment>
<accession>A0ABR2JX23</accession>
<reference evidence="1 2" key="1">
    <citation type="submission" date="2024-04" db="EMBL/GenBank/DDBJ databases">
        <title>Tritrichomonas musculus Genome.</title>
        <authorList>
            <person name="Alves-Ferreira E."/>
            <person name="Grigg M."/>
            <person name="Lorenzi H."/>
            <person name="Galac M."/>
        </authorList>
    </citation>
    <scope>NUCLEOTIDE SEQUENCE [LARGE SCALE GENOMIC DNA]</scope>
    <source>
        <strain evidence="1 2">EAF2021</strain>
    </source>
</reference>
<protein>
    <submittedName>
        <fullName evidence="1">Uncharacterized protein</fullName>
    </submittedName>
</protein>
<evidence type="ECO:0000313" key="2">
    <source>
        <dbReference type="Proteomes" id="UP001470230"/>
    </source>
</evidence>
<gene>
    <name evidence="1" type="ORF">M9Y10_045686</name>
</gene>
<dbReference type="Proteomes" id="UP001470230">
    <property type="component" value="Unassembled WGS sequence"/>
</dbReference>